<feature type="transmembrane region" description="Helical" evidence="5">
    <location>
        <begin position="253"/>
        <end position="273"/>
    </location>
</feature>
<name>A0A1H9P602_9BACT</name>
<evidence type="ECO:0000256" key="2">
    <source>
        <dbReference type="ARBA" id="ARBA00022692"/>
    </source>
</evidence>
<dbReference type="Gene3D" id="3.30.750.24">
    <property type="entry name" value="STAS domain"/>
    <property type="match status" value="1"/>
</dbReference>
<dbReference type="RefSeq" id="WP_090173439.1">
    <property type="nucleotide sequence ID" value="NZ_FOFB01000043.1"/>
</dbReference>
<evidence type="ECO:0000256" key="4">
    <source>
        <dbReference type="ARBA" id="ARBA00023136"/>
    </source>
</evidence>
<dbReference type="InterPro" id="IPR036513">
    <property type="entry name" value="STAS_dom_sf"/>
</dbReference>
<evidence type="ECO:0000256" key="1">
    <source>
        <dbReference type="ARBA" id="ARBA00004141"/>
    </source>
</evidence>
<feature type="transmembrane region" description="Helical" evidence="5">
    <location>
        <begin position="99"/>
        <end position="121"/>
    </location>
</feature>
<dbReference type="AlphaFoldDB" id="A0A1H9P602"/>
<gene>
    <name evidence="7" type="ORF">SAMN05444359_1438</name>
</gene>
<feature type="transmembrane region" description="Helical" evidence="5">
    <location>
        <begin position="328"/>
        <end position="349"/>
    </location>
</feature>
<dbReference type="STRING" id="478744.SAMN05444359_1438"/>
<evidence type="ECO:0000259" key="6">
    <source>
        <dbReference type="PROSITE" id="PS50801"/>
    </source>
</evidence>
<dbReference type="OrthoDB" id="9771198at2"/>
<keyword evidence="4 5" id="KW-0472">Membrane</keyword>
<dbReference type="PROSITE" id="PS50801">
    <property type="entry name" value="STAS"/>
    <property type="match status" value="1"/>
</dbReference>
<dbReference type="CDD" id="cd07042">
    <property type="entry name" value="STAS_SulP_like_sulfate_transporter"/>
    <property type="match status" value="1"/>
</dbReference>
<keyword evidence="3 5" id="KW-1133">Transmembrane helix</keyword>
<organism evidence="7 8">
    <name type="scientific">Neolewinella agarilytica</name>
    <dbReference type="NCBI Taxonomy" id="478744"/>
    <lineage>
        <taxon>Bacteria</taxon>
        <taxon>Pseudomonadati</taxon>
        <taxon>Bacteroidota</taxon>
        <taxon>Saprospiria</taxon>
        <taxon>Saprospirales</taxon>
        <taxon>Lewinellaceae</taxon>
        <taxon>Neolewinella</taxon>
    </lineage>
</organism>
<accession>A0A1H9P602</accession>
<evidence type="ECO:0000313" key="8">
    <source>
        <dbReference type="Proteomes" id="UP000199021"/>
    </source>
</evidence>
<feature type="transmembrane region" description="Helical" evidence="5">
    <location>
        <begin position="384"/>
        <end position="416"/>
    </location>
</feature>
<reference evidence="8" key="1">
    <citation type="submission" date="2016-10" db="EMBL/GenBank/DDBJ databases">
        <authorList>
            <person name="Varghese N."/>
            <person name="Submissions S."/>
        </authorList>
    </citation>
    <scope>NUCLEOTIDE SEQUENCE [LARGE SCALE GENOMIC DNA]</scope>
    <source>
        <strain evidence="8">DSM 24740</strain>
    </source>
</reference>
<feature type="transmembrane region" description="Helical" evidence="5">
    <location>
        <begin position="51"/>
        <end position="67"/>
    </location>
</feature>
<dbReference type="PANTHER" id="PTHR11814">
    <property type="entry name" value="SULFATE TRANSPORTER"/>
    <property type="match status" value="1"/>
</dbReference>
<dbReference type="InterPro" id="IPR002645">
    <property type="entry name" value="STAS_dom"/>
</dbReference>
<dbReference type="Proteomes" id="UP000199021">
    <property type="component" value="Unassembled WGS sequence"/>
</dbReference>
<protein>
    <submittedName>
        <fullName evidence="7">Sulfate permease, SulP family</fullName>
    </submittedName>
</protein>
<keyword evidence="8" id="KW-1185">Reference proteome</keyword>
<dbReference type="GO" id="GO:0055085">
    <property type="term" value="P:transmembrane transport"/>
    <property type="evidence" value="ECO:0007669"/>
    <property type="project" value="InterPro"/>
</dbReference>
<evidence type="ECO:0000313" key="7">
    <source>
        <dbReference type="EMBL" id="SER43620.1"/>
    </source>
</evidence>
<feature type="transmembrane region" description="Helical" evidence="5">
    <location>
        <begin position="204"/>
        <end position="223"/>
    </location>
</feature>
<sequence>MQLSNYVPVLNWGKNYKKSWLKGDISAGLTVGVMLIPQGMAYAMLAGLPPIHGLYAVTLPLMIYAILGTSRQLAVGPVAMVSLLTASGVGAIAEIGTEAFLGLAIVLSLMVGVIQFALGLFRLGFLVNLLSHPVVSGFTSAAALIIGLSQLKHLLGIDLARSHHVHEIVLSAVERFGEVNWYTLAIGLLGIGLIIGAKKISKAIPGPLLAVTFGILAVVMIGLESQGVKIVGTVPDGLPSLVLPTFTWEQVQALIPTALTISLVGFMESIAVAKAVQKRHRDYEVVPNQELIALGAANLAGALVQAYPVTGGFSRTAVNDQAGAKTGLASIISALLIVLTLLFLTPLFYSLPKAILASVIMVAVFGLIDIKEARHLWKVDRSDFWMLAVTFIATLSLGIEQGIGVGVALSIAVHIYRSMQPHVAVLGKIPGTDQFRNVDRFTDALETSGTLTVRFDGQLYFANLSYFQRQLNELVEARIPGLERIIINAEGISYIDSSAMHELHNFITNQQAKGIDVLFSGLIGPVRDAFRKNGLFTLVGQHNFYLNVKDAVEAPQTDADGRSANELALQTNLA</sequence>
<feature type="domain" description="STAS" evidence="6">
    <location>
        <begin position="440"/>
        <end position="555"/>
    </location>
</feature>
<dbReference type="InterPro" id="IPR011547">
    <property type="entry name" value="SLC26A/SulP_dom"/>
</dbReference>
<dbReference type="InParanoid" id="A0A1H9P602"/>
<feature type="transmembrane region" description="Helical" evidence="5">
    <location>
        <begin position="133"/>
        <end position="151"/>
    </location>
</feature>
<evidence type="ECO:0000256" key="5">
    <source>
        <dbReference type="SAM" id="Phobius"/>
    </source>
</evidence>
<feature type="transmembrane region" description="Helical" evidence="5">
    <location>
        <begin position="355"/>
        <end position="372"/>
    </location>
</feature>
<dbReference type="Pfam" id="PF00916">
    <property type="entry name" value="Sulfate_transp"/>
    <property type="match status" value="1"/>
</dbReference>
<keyword evidence="2 5" id="KW-0812">Transmembrane</keyword>
<dbReference type="EMBL" id="FOFB01000043">
    <property type="protein sequence ID" value="SER43620.1"/>
    <property type="molecule type" value="Genomic_DNA"/>
</dbReference>
<proteinExistence type="predicted"/>
<dbReference type="InterPro" id="IPR001902">
    <property type="entry name" value="SLC26A/SulP_fam"/>
</dbReference>
<feature type="transmembrane region" description="Helical" evidence="5">
    <location>
        <begin position="179"/>
        <end position="197"/>
    </location>
</feature>
<evidence type="ECO:0000256" key="3">
    <source>
        <dbReference type="ARBA" id="ARBA00022989"/>
    </source>
</evidence>
<comment type="subcellular location">
    <subcellularLocation>
        <location evidence="1">Membrane</location>
        <topology evidence="1">Multi-pass membrane protein</topology>
    </subcellularLocation>
</comment>
<dbReference type="Pfam" id="PF01740">
    <property type="entry name" value="STAS"/>
    <property type="match status" value="1"/>
</dbReference>
<feature type="transmembrane region" description="Helical" evidence="5">
    <location>
        <begin position="25"/>
        <end position="45"/>
    </location>
</feature>
<dbReference type="GO" id="GO:0016020">
    <property type="term" value="C:membrane"/>
    <property type="evidence" value="ECO:0007669"/>
    <property type="project" value="UniProtKB-SubCell"/>
</dbReference>
<dbReference type="SUPFAM" id="SSF52091">
    <property type="entry name" value="SpoIIaa-like"/>
    <property type="match status" value="1"/>
</dbReference>
<dbReference type="NCBIfam" id="TIGR00815">
    <property type="entry name" value="sulP"/>
    <property type="match status" value="1"/>
</dbReference>
<feature type="transmembrane region" description="Helical" evidence="5">
    <location>
        <begin position="74"/>
        <end position="93"/>
    </location>
</feature>